<keyword evidence="5" id="KW-1185">Reference proteome</keyword>
<evidence type="ECO:0000313" key="5">
    <source>
        <dbReference type="Proteomes" id="UP000093954"/>
    </source>
</evidence>
<proteinExistence type="predicted"/>
<dbReference type="PATRIC" id="fig|1353534.3.peg.2569"/>
<sequence>MNKIINICFSESAKGNFEHAISTEILQDNQEVIFFLDDLSQGSIKDGINIEERINWYDIFKRENQLKPVVDYDIDDLKENYSTFHGEISKVDDSDILYLWYGSSREFCGMLYALELFKNRNLYIYLINVKDTVIKRKEIEFKARSTGEIIPENIEKYAAAKRKLDSNEYRELLDRWELLKKDNSILRVIKDGKLESVDENYFDIDILKYTPKEFRNLIRTIGDVLGKSEEKISDEYIFWRIKELIKSGKIEHNGKFGVIGMEIKITEEGLKYLSKDKDAMKIWEEDRKESEAEQETENKYREQGRMEERIDMAKKLKDVLDGKTIADKTGLSIEQVKSLEGNYGL</sequence>
<dbReference type="RefSeq" id="WP_065078737.1">
    <property type="nucleotide sequence ID" value="NZ_LROS01000027.1"/>
</dbReference>
<name>A0A1A6AQA8_9CLOT</name>
<evidence type="ECO:0000259" key="2">
    <source>
        <dbReference type="Pfam" id="PF08874"/>
    </source>
</evidence>
<feature type="domain" description="DUF3658" evidence="3">
    <location>
        <begin position="159"/>
        <end position="257"/>
    </location>
</feature>
<evidence type="ECO:0000256" key="1">
    <source>
        <dbReference type="SAM" id="MobiDB-lite"/>
    </source>
</evidence>
<dbReference type="Pfam" id="PF08874">
    <property type="entry name" value="DUF1835"/>
    <property type="match status" value="1"/>
</dbReference>
<dbReference type="EMBL" id="LROS01000027">
    <property type="protein sequence ID" value="OBR92242.1"/>
    <property type="molecule type" value="Genomic_DNA"/>
</dbReference>
<feature type="region of interest" description="Disordered" evidence="1">
    <location>
        <begin position="286"/>
        <end position="305"/>
    </location>
</feature>
<dbReference type="Proteomes" id="UP000093954">
    <property type="component" value="Unassembled WGS sequence"/>
</dbReference>
<dbReference type="AlphaFoldDB" id="A0A1A6AQA8"/>
<gene>
    <name evidence="4" type="ORF">CLRAG_25290</name>
</gene>
<organism evidence="4 5">
    <name type="scientific">Clostridium ragsdalei P11</name>
    <dbReference type="NCBI Taxonomy" id="1353534"/>
    <lineage>
        <taxon>Bacteria</taxon>
        <taxon>Bacillati</taxon>
        <taxon>Bacillota</taxon>
        <taxon>Clostridia</taxon>
        <taxon>Eubacteriales</taxon>
        <taxon>Clostridiaceae</taxon>
        <taxon>Clostridium</taxon>
    </lineage>
</organism>
<dbReference type="InterPro" id="IPR014973">
    <property type="entry name" value="DUF1835"/>
</dbReference>
<dbReference type="Pfam" id="PF12395">
    <property type="entry name" value="DUF3658"/>
    <property type="match status" value="1"/>
</dbReference>
<evidence type="ECO:0000259" key="3">
    <source>
        <dbReference type="Pfam" id="PF12395"/>
    </source>
</evidence>
<comment type="caution">
    <text evidence="4">The sequence shown here is derived from an EMBL/GenBank/DDBJ whole genome shotgun (WGS) entry which is preliminary data.</text>
</comment>
<feature type="domain" description="DUF1835" evidence="2">
    <location>
        <begin position="5"/>
        <end position="129"/>
    </location>
</feature>
<protein>
    <recommendedName>
        <fullName evidence="6">DUF1835 domain-containing protein</fullName>
    </recommendedName>
</protein>
<dbReference type="InterPro" id="IPR022123">
    <property type="entry name" value="DUF3658"/>
</dbReference>
<evidence type="ECO:0008006" key="6">
    <source>
        <dbReference type="Google" id="ProtNLM"/>
    </source>
</evidence>
<reference evidence="4 5" key="1">
    <citation type="journal article" date="2012" name="Front. Microbiol.">
        <title>Draft Genome Sequence of the Virulent Strain 01-B526 of the Fish Pathogen Aeromonas salmonicida.</title>
        <authorList>
            <person name="Charette S.J."/>
            <person name="Brochu F."/>
            <person name="Boyle B."/>
            <person name="Filion G."/>
            <person name="Tanaka K.H."/>
            <person name="Derome N."/>
        </authorList>
    </citation>
    <scope>NUCLEOTIDE SEQUENCE [LARGE SCALE GENOMIC DNA]</scope>
    <source>
        <strain evidence="4 5">P11</strain>
    </source>
</reference>
<evidence type="ECO:0000313" key="4">
    <source>
        <dbReference type="EMBL" id="OBR92242.1"/>
    </source>
</evidence>
<accession>A0A1A6AQA8</accession>